<dbReference type="RefSeq" id="XP_013351746.1">
    <property type="nucleotide sequence ID" value="XM_013496292.1"/>
</dbReference>
<dbReference type="InterPro" id="IPR000569">
    <property type="entry name" value="HECT_dom"/>
</dbReference>
<dbReference type="SUPFAM" id="SSF56204">
    <property type="entry name" value="Hect, E3 ligase catalytic domain"/>
    <property type="match status" value="1"/>
</dbReference>
<dbReference type="AlphaFoldDB" id="U6JYP2"/>
<reference evidence="5" key="1">
    <citation type="submission" date="2013-10" db="EMBL/GenBank/DDBJ databases">
        <title>Genomic analysis of the causative agents of coccidiosis in chickens.</title>
        <authorList>
            <person name="Reid A.J."/>
            <person name="Blake D."/>
            <person name="Billington K."/>
            <person name="Browne H."/>
            <person name="Dunn M."/>
            <person name="Hung S."/>
            <person name="Kawahara F."/>
            <person name="Miranda-Saavedra D."/>
            <person name="Mourier T."/>
            <person name="Nagra H."/>
            <person name="Otto T.D."/>
            <person name="Rawlings N."/>
            <person name="Sanchez A."/>
            <person name="Sanders M."/>
            <person name="Subramaniam C."/>
            <person name="Tay Y."/>
            <person name="Dear P."/>
            <person name="Doerig C."/>
            <person name="Gruber A."/>
            <person name="Parkinson J."/>
            <person name="Shirley M."/>
            <person name="Wan K.L."/>
            <person name="Berriman M."/>
            <person name="Tomley F."/>
            <person name="Pain A."/>
        </authorList>
    </citation>
    <scope>NUCLEOTIDE SEQUENCE [LARGE SCALE GENOMIC DNA]</scope>
    <source>
        <strain evidence="5">Houghton</strain>
    </source>
</reference>
<dbReference type="Gene3D" id="3.90.1750.10">
    <property type="entry name" value="Hect, E3 ligase catalytic domains"/>
    <property type="match status" value="1"/>
</dbReference>
<dbReference type="GO" id="GO:0004842">
    <property type="term" value="F:ubiquitin-protein transferase activity"/>
    <property type="evidence" value="ECO:0007669"/>
    <property type="project" value="InterPro"/>
</dbReference>
<organism evidence="5 6">
    <name type="scientific">Eimeria mitis</name>
    <dbReference type="NCBI Taxonomy" id="44415"/>
    <lineage>
        <taxon>Eukaryota</taxon>
        <taxon>Sar</taxon>
        <taxon>Alveolata</taxon>
        <taxon>Apicomplexa</taxon>
        <taxon>Conoidasida</taxon>
        <taxon>Coccidia</taxon>
        <taxon>Eucoccidiorida</taxon>
        <taxon>Eimeriorina</taxon>
        <taxon>Eimeriidae</taxon>
        <taxon>Eimeria</taxon>
    </lineage>
</organism>
<dbReference type="VEuPathDB" id="ToxoDB:EMH_0047520"/>
<feature type="region of interest" description="Disordered" evidence="3">
    <location>
        <begin position="88"/>
        <end position="115"/>
    </location>
</feature>
<dbReference type="EMBL" id="HG681772">
    <property type="protein sequence ID" value="CDJ29177.1"/>
    <property type="molecule type" value="Genomic_DNA"/>
</dbReference>
<reference evidence="5" key="2">
    <citation type="submission" date="2013-10" db="EMBL/GenBank/DDBJ databases">
        <authorList>
            <person name="Aslett M."/>
        </authorList>
    </citation>
    <scope>NUCLEOTIDE SEQUENCE [LARGE SCALE GENOMIC DNA]</scope>
    <source>
        <strain evidence="5">Houghton</strain>
    </source>
</reference>
<dbReference type="OrthoDB" id="271273at2759"/>
<evidence type="ECO:0000256" key="3">
    <source>
        <dbReference type="SAM" id="MobiDB-lite"/>
    </source>
</evidence>
<dbReference type="GeneID" id="25379442"/>
<sequence length="407" mass="45146">MYGGSLQGESPGDTTAVTLNSPRDSRLRRNLHLQTETLWTSDTLLSALPSPARRVLPRGHDPEGLGLPYREALIDPFLEATVRHEELQGSAAGASRTATPSRGQEEASAAGAADGDPEDDLCILMYEALGRLMAMCFCIGSAFNVTLNPIVWKKLVAAPISIEDVADSDCVAVEMLRSLRRLAAVPQQFWDATMEASLSDMTFSAEDTLGRSCELVEGGAEIPVTAFNLSTFIRLSERFRLLEGQEGIEAVLRGIAAVLPLGRLRLLFDWRRLEYRICGDREVDVATLKEHTECSSERLKAQLFEILESFTNDQLQRFLRFVCGRSRLPVASSDWRMTVDYETVDRGAAINDNRLPTAATCSFRLVMPLYSSVSIMRERLLYAINNCTAIDLDAVVVHEQMQLMYDD</sequence>
<feature type="domain" description="HECT" evidence="4">
    <location>
        <begin position="126"/>
        <end position="393"/>
    </location>
</feature>
<dbReference type="PANTHER" id="PTHR46654:SF1">
    <property type="entry name" value="E3 UBIQUITIN-PROTEIN LIGASE HECTD3"/>
    <property type="match status" value="1"/>
</dbReference>
<evidence type="ECO:0000256" key="1">
    <source>
        <dbReference type="ARBA" id="ARBA00022786"/>
    </source>
</evidence>
<evidence type="ECO:0000313" key="6">
    <source>
        <dbReference type="Proteomes" id="UP000030744"/>
    </source>
</evidence>
<dbReference type="Gene3D" id="3.30.2410.10">
    <property type="entry name" value="Hect, E3 ligase catalytic domain"/>
    <property type="match status" value="1"/>
</dbReference>
<evidence type="ECO:0000256" key="2">
    <source>
        <dbReference type="PROSITE-ProRule" id="PRU00104"/>
    </source>
</evidence>
<dbReference type="InterPro" id="IPR035983">
    <property type="entry name" value="Hect_E3_ubiquitin_ligase"/>
</dbReference>
<feature type="compositionally biased region" description="Polar residues" evidence="3">
    <location>
        <begin position="12"/>
        <end position="22"/>
    </location>
</feature>
<keyword evidence="6" id="KW-1185">Reference proteome</keyword>
<dbReference type="Gene3D" id="3.30.2160.10">
    <property type="entry name" value="Hect, E3 ligase catalytic domain"/>
    <property type="match status" value="1"/>
</dbReference>
<feature type="region of interest" description="Disordered" evidence="3">
    <location>
        <begin position="1"/>
        <end position="25"/>
    </location>
</feature>
<dbReference type="Pfam" id="PF00632">
    <property type="entry name" value="HECT"/>
    <property type="match status" value="1"/>
</dbReference>
<proteinExistence type="predicted"/>
<evidence type="ECO:0000313" key="5">
    <source>
        <dbReference type="EMBL" id="CDJ29177.1"/>
    </source>
</evidence>
<protein>
    <submittedName>
        <fullName evidence="5">E3 ubiquitin-protein ligase HERC2, related</fullName>
    </submittedName>
</protein>
<dbReference type="InterPro" id="IPR042469">
    <property type="entry name" value="HECTD3"/>
</dbReference>
<dbReference type="PANTHER" id="PTHR46654">
    <property type="entry name" value="E3 UBIQUITIN-PROTEIN LIGASE HECTD3"/>
    <property type="match status" value="1"/>
</dbReference>
<feature type="active site" description="Glycyl thioester intermediate" evidence="2">
    <location>
        <position position="361"/>
    </location>
</feature>
<dbReference type="SMART" id="SM00119">
    <property type="entry name" value="HECTc"/>
    <property type="match status" value="1"/>
</dbReference>
<name>U6JYP2_9EIME</name>
<accession>U6JYP2</accession>
<evidence type="ECO:0000259" key="4">
    <source>
        <dbReference type="PROSITE" id="PS50237"/>
    </source>
</evidence>
<keyword evidence="1 2" id="KW-0833">Ubl conjugation pathway</keyword>
<dbReference type="PROSITE" id="PS50237">
    <property type="entry name" value="HECT"/>
    <property type="match status" value="1"/>
</dbReference>
<gene>
    <name evidence="5" type="ORF">EMH_0047520</name>
</gene>
<dbReference type="Proteomes" id="UP000030744">
    <property type="component" value="Unassembled WGS sequence"/>
</dbReference>